<feature type="region of interest" description="Disordered" evidence="1">
    <location>
        <begin position="67"/>
        <end position="98"/>
    </location>
</feature>
<reference evidence="2" key="1">
    <citation type="journal article" date="2020" name="Fungal Divers.">
        <title>Resolving the Mortierellaceae phylogeny through synthesis of multi-gene phylogenetics and phylogenomics.</title>
        <authorList>
            <person name="Vandepol N."/>
            <person name="Liber J."/>
            <person name="Desiro A."/>
            <person name="Na H."/>
            <person name="Kennedy M."/>
            <person name="Barry K."/>
            <person name="Grigoriev I.V."/>
            <person name="Miller A.N."/>
            <person name="O'Donnell K."/>
            <person name="Stajich J.E."/>
            <person name="Bonito G."/>
        </authorList>
    </citation>
    <scope>NUCLEOTIDE SEQUENCE</scope>
    <source>
        <strain evidence="2">NVP60</strain>
    </source>
</reference>
<name>A0A9P6QKL5_9FUNG</name>
<comment type="caution">
    <text evidence="2">The sequence shown here is derived from an EMBL/GenBank/DDBJ whole genome shotgun (WGS) entry which is preliminary data.</text>
</comment>
<proteinExistence type="predicted"/>
<feature type="compositionally biased region" description="Basic and acidic residues" evidence="1">
    <location>
        <begin position="88"/>
        <end position="98"/>
    </location>
</feature>
<feature type="non-terminal residue" evidence="2">
    <location>
        <position position="98"/>
    </location>
</feature>
<dbReference type="Proteomes" id="UP000823405">
    <property type="component" value="Unassembled WGS sequence"/>
</dbReference>
<keyword evidence="3" id="KW-1185">Reference proteome</keyword>
<evidence type="ECO:0000256" key="1">
    <source>
        <dbReference type="SAM" id="MobiDB-lite"/>
    </source>
</evidence>
<dbReference type="EMBL" id="JAAAIN010004931">
    <property type="protein sequence ID" value="KAG0277253.1"/>
    <property type="molecule type" value="Genomic_DNA"/>
</dbReference>
<evidence type="ECO:0000313" key="3">
    <source>
        <dbReference type="Proteomes" id="UP000823405"/>
    </source>
</evidence>
<evidence type="ECO:0000313" key="2">
    <source>
        <dbReference type="EMBL" id="KAG0277253.1"/>
    </source>
</evidence>
<accession>A0A9P6QKL5</accession>
<gene>
    <name evidence="2" type="ORF">BGZ97_009934</name>
</gene>
<sequence>MSLDFVVGRFVRLNQEKTFEVSKSLDDAKSLVLLIKEILVLGRRLERADETAKQATIMDERQFLDDLLDNPSTPQRDPAPNPGTLQTPEKDLIFMDKD</sequence>
<protein>
    <submittedName>
        <fullName evidence="2">Uncharacterized protein</fullName>
    </submittedName>
</protein>
<dbReference type="AlphaFoldDB" id="A0A9P6QKL5"/>
<organism evidence="2 3">
    <name type="scientific">Linnemannia gamsii</name>
    <dbReference type="NCBI Taxonomy" id="64522"/>
    <lineage>
        <taxon>Eukaryota</taxon>
        <taxon>Fungi</taxon>
        <taxon>Fungi incertae sedis</taxon>
        <taxon>Mucoromycota</taxon>
        <taxon>Mortierellomycotina</taxon>
        <taxon>Mortierellomycetes</taxon>
        <taxon>Mortierellales</taxon>
        <taxon>Mortierellaceae</taxon>
        <taxon>Linnemannia</taxon>
    </lineage>
</organism>